<dbReference type="AlphaFoldDB" id="A0A7R9MS41"/>
<protein>
    <submittedName>
        <fullName evidence="2">Uncharacterized protein</fullName>
    </submittedName>
</protein>
<feature type="region of interest" description="Disordered" evidence="1">
    <location>
        <begin position="1"/>
        <end position="39"/>
    </location>
</feature>
<feature type="compositionally biased region" description="Low complexity" evidence="1">
    <location>
        <begin position="1"/>
        <end position="18"/>
    </location>
</feature>
<gene>
    <name evidence="2" type="ORF">ONB1V03_LOCUS21704</name>
</gene>
<feature type="compositionally biased region" description="Polar residues" evidence="1">
    <location>
        <begin position="55"/>
        <end position="69"/>
    </location>
</feature>
<dbReference type="EMBL" id="CAJPVJ010043689">
    <property type="protein sequence ID" value="CAG2182283.1"/>
    <property type="molecule type" value="Genomic_DNA"/>
</dbReference>
<evidence type="ECO:0000313" key="3">
    <source>
        <dbReference type="Proteomes" id="UP000728032"/>
    </source>
</evidence>
<dbReference type="Proteomes" id="UP000728032">
    <property type="component" value="Unassembled WGS sequence"/>
</dbReference>
<dbReference type="EMBL" id="OC958514">
    <property type="protein sequence ID" value="CAD7665146.1"/>
    <property type="molecule type" value="Genomic_DNA"/>
</dbReference>
<proteinExistence type="predicted"/>
<accession>A0A7R9MS41</accession>
<evidence type="ECO:0000313" key="2">
    <source>
        <dbReference type="EMBL" id="CAD7665146.1"/>
    </source>
</evidence>
<organism evidence="2">
    <name type="scientific">Oppiella nova</name>
    <dbReference type="NCBI Taxonomy" id="334625"/>
    <lineage>
        <taxon>Eukaryota</taxon>
        <taxon>Metazoa</taxon>
        <taxon>Ecdysozoa</taxon>
        <taxon>Arthropoda</taxon>
        <taxon>Chelicerata</taxon>
        <taxon>Arachnida</taxon>
        <taxon>Acari</taxon>
        <taxon>Acariformes</taxon>
        <taxon>Sarcoptiformes</taxon>
        <taxon>Oribatida</taxon>
        <taxon>Brachypylina</taxon>
        <taxon>Oppioidea</taxon>
        <taxon>Oppiidae</taxon>
        <taxon>Oppiella</taxon>
    </lineage>
</organism>
<reference evidence="2" key="1">
    <citation type="submission" date="2020-11" db="EMBL/GenBank/DDBJ databases">
        <authorList>
            <person name="Tran Van P."/>
        </authorList>
    </citation>
    <scope>NUCLEOTIDE SEQUENCE</scope>
</reference>
<keyword evidence="3" id="KW-1185">Reference proteome</keyword>
<sequence length="78" mass="8154">MTSGTSSLRDSSSGGMASTPSLTVTHAKPDGTTGADDVISHDISSDDAVVNVTKNQMSLQSNNSPQKVTTDWREVKSK</sequence>
<evidence type="ECO:0000256" key="1">
    <source>
        <dbReference type="SAM" id="MobiDB-lite"/>
    </source>
</evidence>
<name>A0A7R9MS41_9ACAR</name>
<feature type="non-terminal residue" evidence="2">
    <location>
        <position position="78"/>
    </location>
</feature>
<feature type="region of interest" description="Disordered" evidence="1">
    <location>
        <begin position="55"/>
        <end position="78"/>
    </location>
</feature>